<protein>
    <submittedName>
        <fullName evidence="1">Uncharacterized protein</fullName>
    </submittedName>
</protein>
<keyword evidence="2" id="KW-1185">Reference proteome</keyword>
<evidence type="ECO:0000313" key="2">
    <source>
        <dbReference type="Proteomes" id="UP000466445"/>
    </source>
</evidence>
<proteinExistence type="predicted"/>
<dbReference type="Proteomes" id="UP000466445">
    <property type="component" value="Chromosome"/>
</dbReference>
<sequence length="88" mass="9897">MLPTDGCPCGSGESFGRRCLPLPRDGRRSATLHERSRFAVRARRWLYVDGDVDVAGAVIGFWQPGTHPGFTEWGQHGTPYWFECQSKD</sequence>
<accession>A0A7I7SUZ8</accession>
<reference evidence="1 2" key="1">
    <citation type="journal article" date="2019" name="Emerg. Microbes Infect.">
        <title>Comprehensive subspecies identification of 175 nontuberculous mycobacteria species based on 7547 genomic profiles.</title>
        <authorList>
            <person name="Matsumoto Y."/>
            <person name="Kinjo T."/>
            <person name="Motooka D."/>
            <person name="Nabeya D."/>
            <person name="Jung N."/>
            <person name="Uechi K."/>
            <person name="Horii T."/>
            <person name="Iida T."/>
            <person name="Fujita J."/>
            <person name="Nakamura S."/>
        </authorList>
    </citation>
    <scope>NUCLEOTIDE SEQUENCE [LARGE SCALE GENOMIC DNA]</scope>
    <source>
        <strain evidence="1 2">JCM 30395</strain>
    </source>
</reference>
<dbReference type="KEGG" id="msar:MSAR_32670"/>
<name>A0A7I7SUZ8_9MYCO</name>
<dbReference type="AlphaFoldDB" id="A0A7I7SUZ8"/>
<evidence type="ECO:0000313" key="1">
    <source>
        <dbReference type="EMBL" id="BBY60131.1"/>
    </source>
</evidence>
<gene>
    <name evidence="1" type="ORF">MSAR_32670</name>
</gene>
<dbReference type="EMBL" id="AP022595">
    <property type="protein sequence ID" value="BBY60131.1"/>
    <property type="molecule type" value="Genomic_DNA"/>
</dbReference>
<organism evidence="1 2">
    <name type="scientific">Mycolicibacterium sarraceniae</name>
    <dbReference type="NCBI Taxonomy" id="1534348"/>
    <lineage>
        <taxon>Bacteria</taxon>
        <taxon>Bacillati</taxon>
        <taxon>Actinomycetota</taxon>
        <taxon>Actinomycetes</taxon>
        <taxon>Mycobacteriales</taxon>
        <taxon>Mycobacteriaceae</taxon>
        <taxon>Mycolicibacterium</taxon>
    </lineage>
</organism>